<accession>A0ABV7IJW4</accession>
<dbReference type="Proteomes" id="UP001595604">
    <property type="component" value="Unassembled WGS sequence"/>
</dbReference>
<dbReference type="EMBL" id="JBHRTQ010000002">
    <property type="protein sequence ID" value="MFC3172984.1"/>
    <property type="molecule type" value="Genomic_DNA"/>
</dbReference>
<protein>
    <recommendedName>
        <fullName evidence="3">Meckel syndrome type 1 protein</fullName>
    </recommendedName>
</protein>
<evidence type="ECO:0000313" key="1">
    <source>
        <dbReference type="EMBL" id="MFC3172984.1"/>
    </source>
</evidence>
<comment type="caution">
    <text evidence="1">The sequence shown here is derived from an EMBL/GenBank/DDBJ whole genome shotgun (WGS) entry which is preliminary data.</text>
</comment>
<organism evidence="1 2">
    <name type="scientific">Novosphingobium bradum</name>
    <dbReference type="NCBI Taxonomy" id="1737444"/>
    <lineage>
        <taxon>Bacteria</taxon>
        <taxon>Pseudomonadati</taxon>
        <taxon>Pseudomonadota</taxon>
        <taxon>Alphaproteobacteria</taxon>
        <taxon>Sphingomonadales</taxon>
        <taxon>Sphingomonadaceae</taxon>
        <taxon>Novosphingobium</taxon>
    </lineage>
</organism>
<gene>
    <name evidence="1" type="ORF">ACFOD9_01830</name>
</gene>
<reference evidence="2" key="1">
    <citation type="journal article" date="2019" name="Int. J. Syst. Evol. Microbiol.">
        <title>The Global Catalogue of Microorganisms (GCM) 10K type strain sequencing project: providing services to taxonomists for standard genome sequencing and annotation.</title>
        <authorList>
            <consortium name="The Broad Institute Genomics Platform"/>
            <consortium name="The Broad Institute Genome Sequencing Center for Infectious Disease"/>
            <person name="Wu L."/>
            <person name="Ma J."/>
        </authorList>
    </citation>
    <scope>NUCLEOTIDE SEQUENCE [LARGE SCALE GENOMIC DNA]</scope>
    <source>
        <strain evidence="2">KCTC 42984</strain>
    </source>
</reference>
<evidence type="ECO:0008006" key="3">
    <source>
        <dbReference type="Google" id="ProtNLM"/>
    </source>
</evidence>
<sequence length="233" mass="23033">MAGLTTRKQAARLAVLAFVAADCAGIYYVQHRMDRAAAEAEQLAYAEPLAPVAGPQAPTFPVAAPALALAVPSLAAPASVAPVSAAPVAAPALAVAPVSAPRRLAAAPVPANPARVAPAHLAATLPSADAPAPARHAARHQAHAAAPAFADGAFANAFSLYDEAPEAEHRFGQGEDHGASGNLADLVAPRDEPAPLFDRAGIAPVTGQAATVDAPAAPEAAAPDAAELPAIKG</sequence>
<evidence type="ECO:0000313" key="2">
    <source>
        <dbReference type="Proteomes" id="UP001595604"/>
    </source>
</evidence>
<proteinExistence type="predicted"/>
<name>A0ABV7IJW4_9SPHN</name>
<dbReference type="RefSeq" id="WP_379508376.1">
    <property type="nucleotide sequence ID" value="NZ_JBHRTQ010000002.1"/>
</dbReference>
<keyword evidence="2" id="KW-1185">Reference proteome</keyword>